<dbReference type="PANTHER" id="PTHR33332">
    <property type="entry name" value="REVERSE TRANSCRIPTASE DOMAIN-CONTAINING PROTEIN"/>
    <property type="match status" value="1"/>
</dbReference>
<keyword evidence="2" id="KW-1185">Reference proteome</keyword>
<organism evidence="1 2">
    <name type="scientific">Grus japonensis</name>
    <name type="common">Japanese crane</name>
    <name type="synonym">Red-crowned crane</name>
    <dbReference type="NCBI Taxonomy" id="30415"/>
    <lineage>
        <taxon>Eukaryota</taxon>
        <taxon>Metazoa</taxon>
        <taxon>Chordata</taxon>
        <taxon>Craniata</taxon>
        <taxon>Vertebrata</taxon>
        <taxon>Euteleostomi</taxon>
        <taxon>Archelosauria</taxon>
        <taxon>Archosauria</taxon>
        <taxon>Dinosauria</taxon>
        <taxon>Saurischia</taxon>
        <taxon>Theropoda</taxon>
        <taxon>Coelurosauria</taxon>
        <taxon>Aves</taxon>
        <taxon>Neognathae</taxon>
        <taxon>Neoaves</taxon>
        <taxon>Gruiformes</taxon>
        <taxon>Gruidae</taxon>
        <taxon>Grus</taxon>
    </lineage>
</organism>
<dbReference type="AlphaFoldDB" id="A0ABC9W147"/>
<dbReference type="Proteomes" id="UP001623348">
    <property type="component" value="Unassembled WGS sequence"/>
</dbReference>
<accession>A0ABC9W147</accession>
<sequence length="98" mass="11614">MKDKKVIRSRQHKFTKRESYLTNLFTFHEEKTGLVDEGRVVYIVYLDFSKAFDTMSCKIHIKKLMIYGLDEQTVRWIENWLNGQTQRVVINGSLVGDQ</sequence>
<reference evidence="1 2" key="1">
    <citation type="submission" date="2024-06" db="EMBL/GenBank/DDBJ databases">
        <title>The draft genome of Grus japonensis, version 3.</title>
        <authorList>
            <person name="Nabeshima K."/>
            <person name="Suzuki S."/>
            <person name="Onuma M."/>
        </authorList>
    </citation>
    <scope>NUCLEOTIDE SEQUENCE [LARGE SCALE GENOMIC DNA]</scope>
    <source>
        <strain evidence="1 2">451A</strain>
    </source>
</reference>
<proteinExistence type="predicted"/>
<evidence type="ECO:0000313" key="1">
    <source>
        <dbReference type="EMBL" id="GAB0178748.1"/>
    </source>
</evidence>
<comment type="caution">
    <text evidence="1">The sequence shown here is derived from an EMBL/GenBank/DDBJ whole genome shotgun (WGS) entry which is preliminary data.</text>
</comment>
<evidence type="ECO:0000313" key="2">
    <source>
        <dbReference type="Proteomes" id="UP001623348"/>
    </source>
</evidence>
<name>A0ABC9W147_GRUJA</name>
<dbReference type="EMBL" id="BAAFJT010000001">
    <property type="protein sequence ID" value="GAB0178748.1"/>
    <property type="molecule type" value="Genomic_DNA"/>
</dbReference>
<gene>
    <name evidence="1" type="ORF">GRJ2_000340100</name>
</gene>
<protein>
    <submittedName>
        <fullName evidence="1">Mitochondrial enolase superfamily member 1</fullName>
    </submittedName>
</protein>